<dbReference type="GO" id="GO:0007156">
    <property type="term" value="P:homophilic cell adhesion via plasma membrane adhesion molecules"/>
    <property type="evidence" value="ECO:0007669"/>
    <property type="project" value="InterPro"/>
</dbReference>
<name>A0A367UH16_9PROT</name>
<dbReference type="GO" id="GO:0016020">
    <property type="term" value="C:membrane"/>
    <property type="evidence" value="ECO:0007669"/>
    <property type="project" value="InterPro"/>
</dbReference>
<comment type="caution">
    <text evidence="3">The sequence shown here is derived from an EMBL/GenBank/DDBJ whole genome shotgun (WGS) entry which is preliminary data.</text>
</comment>
<dbReference type="Proteomes" id="UP000252419">
    <property type="component" value="Unassembled WGS sequence"/>
</dbReference>
<keyword evidence="4" id="KW-1185">Reference proteome</keyword>
<sequence length="1837" mass="180610">MAANMTARDRNHTMVQNTWSDIAPIALEQRFMFDAAGAATGAEAAQDAAAEAEAENAHADSDGQSSNDAGDNADHVPAAVGGIANNDRKDVVIVDPAVQDYQTLIDGLGANVEVIILQQNATVSDIASVLDGMSGIDGLHILSHGGTGALNLGGGALTLDTLAANADALQLIGNALSETGDIVLYGCNIGADGSGQDFINQLSALTGADISASDDMTGADALGGDWDMEAASGDIETPVIFADTAMQSFADVLAATSDSFDAHGANISPGVTSFSLGDWTFGSSSAMGMANASAGEAAIHLNNDGGAGDRAVFMNYESTQGFTDFYFKSTDGTDFDLNSFDIGNNFSLAGTNVTIVGYKDGVEVAGTSELVNLTTSDSAGVITYSTTDTNSDDGYFGTLTFGSAYDAVDEVRFTFDANGSLAIDNLNVSPVVSNAAPDLGGTPADVTVTEDIATAIDLSAYNVSDGDGDTITLTLAVDRGTIAGAAGTGITINNSGSGAMTLQGSAANLNSYLNDTTKITYTPASNDTTAATLTVTPNDGTVNGTADTVTINITAENDAPTATNLTQTLPFTEDGGSVALGDIVVTDVDSGDTVTATLTVGNIAAGTLTTGTFGSATSTYNAGTGVWTVSGSVTDVNAALAAVAFTPAANWDQDVTITTRIRDAADTGPADGTITLDATAVNDAPVATTSGGSTSFTEGGGAVVIDSSFTLSDVDTTNMTGATIEITSGYETPWDQLDVQDAFAFQGAGVTYSYDSSTGIMTLAGTATAAQYQALIRQIVYFNNSQDPSTANRTISITVNDGTNNSDVATKTLLVTGVNDAPTLSATGGTPSFTENGSAVDLFSGVTIGTVEAGQTISGMTFTVTNAEASDRITFDGTAITLSDGVSGATTGGNSLTYNVSVAGGIATVTISGGSMTTASAQTVIDGMTYSSTSDNPGTSSRVVTLTGITDSGGTANGGVDSASVTIASTVTVNAVNDAPALANGGNSVNFSAGSGTEIVISNSLTVLDVDDTTLASATVSITNGFATGDTLSFTTDGAFGNITGTYDAGTGVLSLESEGGTATVAQWQAALRSVTFSNADASPATGTRTISFVVNDGDVESTAATSSVNIVFAPVIGNLNGDSVTYSEGGGAVAIDTGTAATVTDSDNTDFNGGNLTVSITAGSDAAQDILTLDTGGMITLEGNTAGSDVSVGGMVIGTLANNIAAGNDLVINFDENATPARVASLLAAIQYSNNSTDDPTAGARTVRVTLTDASGGFTSSPADVTVNVVGVNDAPAVSATGGTPTFTENGTAVDLFSGVTIGTGETGQTISGMTFTVTNAEASDRITFDGTAIILTDGTSGTTTDGNGLSYNVSVTGVVATITITGGTLTVAQAQAVVDGMTYSSTSDNPGASSRVVTLTGITDSGGTANGGADAASVSIAATVAVSAVNDAPVNTVPGSQSAVAGEAKAINGISVSDADSATVTTTVSVPNGAGTFSATGNATITGGGTNSIQISGSVADVNTTLANLRYTATTTGSQTITVLTSDGTDTGTDTVTVNVTARPAIGGLSGDSIAYTTGQTVKLDSGQNATVSDADFQTGAFSNGGNLTVSITGGGTASQDILKIDTAGTVTLDGTTAGSNVRVNGTIIGTLANGIAAGNALRINFNTSANLTNIQELVRAVAYENSSGTPTAGNRTISVTLSDIDGNSSTVSTVTVRVTAPVVTPPPPPPPAPPPAPVVTIPPILQTPGSGGDAGTPVSNALSAGSNGSGSGGQFISGGPIQTTVTGQLGNTSPIGNSGTPVSAGLSVNQAGSGLGVTTGLGGGGGAVLTSGGFGSLGGSGLGGGLGGGIGGIG</sequence>
<accession>A0A367UH16</accession>
<feature type="region of interest" description="Disordered" evidence="1">
    <location>
        <begin position="1730"/>
        <end position="1784"/>
    </location>
</feature>
<evidence type="ECO:0000259" key="2">
    <source>
        <dbReference type="PROSITE" id="PS50268"/>
    </source>
</evidence>
<dbReference type="InterPro" id="IPR025592">
    <property type="entry name" value="DUF4347"/>
</dbReference>
<protein>
    <recommendedName>
        <fullName evidence="2">Cadherin domain-containing protein</fullName>
    </recommendedName>
</protein>
<proteinExistence type="predicted"/>
<evidence type="ECO:0000313" key="3">
    <source>
        <dbReference type="EMBL" id="RCK07508.1"/>
    </source>
</evidence>
<evidence type="ECO:0000313" key="4">
    <source>
        <dbReference type="Proteomes" id="UP000252419"/>
    </source>
</evidence>
<feature type="non-terminal residue" evidence="3">
    <location>
        <position position="1837"/>
    </location>
</feature>
<feature type="compositionally biased region" description="Gly residues" evidence="1">
    <location>
        <begin position="1750"/>
        <end position="1759"/>
    </location>
</feature>
<feature type="compositionally biased region" description="Polar residues" evidence="1">
    <location>
        <begin position="1763"/>
        <end position="1784"/>
    </location>
</feature>
<dbReference type="EMBL" id="JPWA01000002">
    <property type="protein sequence ID" value="RCK07508.1"/>
    <property type="molecule type" value="Genomic_DNA"/>
</dbReference>
<feature type="domain" description="Cadherin" evidence="2">
    <location>
        <begin position="1143"/>
        <end position="1288"/>
    </location>
</feature>
<organism evidence="3 4">
    <name type="scientific">Thalassospira xianhensis MCCC 1A02616</name>
    <dbReference type="NCBI Taxonomy" id="1177929"/>
    <lineage>
        <taxon>Bacteria</taxon>
        <taxon>Pseudomonadati</taxon>
        <taxon>Pseudomonadota</taxon>
        <taxon>Alphaproteobacteria</taxon>
        <taxon>Rhodospirillales</taxon>
        <taxon>Thalassospiraceae</taxon>
        <taxon>Thalassospira</taxon>
    </lineage>
</organism>
<evidence type="ECO:0000256" key="1">
    <source>
        <dbReference type="SAM" id="MobiDB-lite"/>
    </source>
</evidence>
<dbReference type="Pfam" id="PF14252">
    <property type="entry name" value="DUF4347"/>
    <property type="match status" value="1"/>
</dbReference>
<reference evidence="3 4" key="1">
    <citation type="submission" date="2014-07" db="EMBL/GenBank/DDBJ databases">
        <title>Draft genome sequence of Thalassospira xianhensis P-4 (MCCC 1A02616).</title>
        <authorList>
            <person name="Lai Q."/>
            <person name="Shao Z."/>
        </authorList>
    </citation>
    <scope>NUCLEOTIDE SEQUENCE [LARGE SCALE GENOMIC DNA]</scope>
    <source>
        <strain evidence="3 4">MCCC 1A02616</strain>
    </source>
</reference>
<feature type="region of interest" description="Disordered" evidence="1">
    <location>
        <begin position="44"/>
        <end position="80"/>
    </location>
</feature>
<dbReference type="PANTHER" id="PTHR14139">
    <property type="entry name" value="CALSYNTENIN"/>
    <property type="match status" value="1"/>
</dbReference>
<dbReference type="PANTHER" id="PTHR14139:SF2">
    <property type="entry name" value="CALSYNTENIN-1"/>
    <property type="match status" value="1"/>
</dbReference>
<dbReference type="InterPro" id="IPR002126">
    <property type="entry name" value="Cadherin-like_dom"/>
</dbReference>
<gene>
    <name evidence="3" type="ORF">TH5_03750</name>
</gene>
<dbReference type="GO" id="GO:0005509">
    <property type="term" value="F:calcium ion binding"/>
    <property type="evidence" value="ECO:0007669"/>
    <property type="project" value="InterPro"/>
</dbReference>
<dbReference type="PROSITE" id="PS50268">
    <property type="entry name" value="CADHERIN_2"/>
    <property type="match status" value="1"/>
</dbReference>